<keyword evidence="3" id="KW-0808">Transferase</keyword>
<dbReference type="FunFam" id="3.30.200.20:FF:000035">
    <property type="entry name" value="Serine/threonine protein kinase Stk1"/>
    <property type="match status" value="1"/>
</dbReference>
<evidence type="ECO:0000256" key="3">
    <source>
        <dbReference type="ARBA" id="ARBA00022679"/>
    </source>
</evidence>
<evidence type="ECO:0000256" key="2">
    <source>
        <dbReference type="ARBA" id="ARBA00022527"/>
    </source>
</evidence>
<dbReference type="PROSITE" id="PS50011">
    <property type="entry name" value="PROTEIN_KINASE_DOM"/>
    <property type="match status" value="1"/>
</dbReference>
<keyword evidence="2" id="KW-0723">Serine/threonine-protein kinase</keyword>
<keyword evidence="10" id="KW-0812">Transmembrane</keyword>
<dbReference type="Proteomes" id="UP000193285">
    <property type="component" value="Unassembled WGS sequence"/>
</dbReference>
<comment type="catalytic activity">
    <reaction evidence="7">
        <text>L-threonyl-[protein] + ATP = O-phospho-L-threonyl-[protein] + ADP + H(+)</text>
        <dbReference type="Rhea" id="RHEA:46608"/>
        <dbReference type="Rhea" id="RHEA-COMP:11060"/>
        <dbReference type="Rhea" id="RHEA-COMP:11605"/>
        <dbReference type="ChEBI" id="CHEBI:15378"/>
        <dbReference type="ChEBI" id="CHEBI:30013"/>
        <dbReference type="ChEBI" id="CHEBI:30616"/>
        <dbReference type="ChEBI" id="CHEBI:61977"/>
        <dbReference type="ChEBI" id="CHEBI:456216"/>
        <dbReference type="EC" id="2.7.11.1"/>
    </reaction>
</comment>
<dbReference type="CDD" id="cd14014">
    <property type="entry name" value="STKc_PknB_like"/>
    <property type="match status" value="1"/>
</dbReference>
<evidence type="ECO:0000256" key="5">
    <source>
        <dbReference type="ARBA" id="ARBA00022777"/>
    </source>
</evidence>
<evidence type="ECO:0000256" key="4">
    <source>
        <dbReference type="ARBA" id="ARBA00022741"/>
    </source>
</evidence>
<name>A0A1X2ARW2_9MYCO</name>
<comment type="catalytic activity">
    <reaction evidence="8">
        <text>L-seryl-[protein] + ATP = O-phospho-L-seryl-[protein] + ADP + H(+)</text>
        <dbReference type="Rhea" id="RHEA:17989"/>
        <dbReference type="Rhea" id="RHEA-COMP:9863"/>
        <dbReference type="Rhea" id="RHEA-COMP:11604"/>
        <dbReference type="ChEBI" id="CHEBI:15378"/>
        <dbReference type="ChEBI" id="CHEBI:29999"/>
        <dbReference type="ChEBI" id="CHEBI:30616"/>
        <dbReference type="ChEBI" id="CHEBI:83421"/>
        <dbReference type="ChEBI" id="CHEBI:456216"/>
        <dbReference type="EC" id="2.7.11.1"/>
    </reaction>
</comment>
<dbReference type="PROSITE" id="PS00108">
    <property type="entry name" value="PROTEIN_KINASE_ST"/>
    <property type="match status" value="1"/>
</dbReference>
<dbReference type="STRING" id="767916.AWB91_20025"/>
<accession>A0A1X2ARW2</accession>
<gene>
    <name evidence="12" type="ORF">AWB90_01570</name>
</gene>
<dbReference type="EC" id="2.7.11.1" evidence="1"/>
<evidence type="ECO:0000256" key="6">
    <source>
        <dbReference type="ARBA" id="ARBA00022840"/>
    </source>
</evidence>
<evidence type="ECO:0000256" key="7">
    <source>
        <dbReference type="ARBA" id="ARBA00047899"/>
    </source>
</evidence>
<proteinExistence type="predicted"/>
<evidence type="ECO:0000256" key="1">
    <source>
        <dbReference type="ARBA" id="ARBA00012513"/>
    </source>
</evidence>
<dbReference type="GO" id="GO:0080090">
    <property type="term" value="P:regulation of primary metabolic process"/>
    <property type="evidence" value="ECO:0007669"/>
    <property type="project" value="UniProtKB-ARBA"/>
</dbReference>
<dbReference type="AlphaFoldDB" id="A0A1X2ARW2"/>
<evidence type="ECO:0000313" key="12">
    <source>
        <dbReference type="EMBL" id="ORW53819.1"/>
    </source>
</evidence>
<dbReference type="OrthoDB" id="4497069at2"/>
<dbReference type="InterPro" id="IPR008271">
    <property type="entry name" value="Ser/Thr_kinase_AS"/>
</dbReference>
<keyword evidence="10" id="KW-0472">Membrane</keyword>
<dbReference type="SMART" id="SM00220">
    <property type="entry name" value="S_TKc"/>
    <property type="match status" value="1"/>
</dbReference>
<reference evidence="12 13" key="1">
    <citation type="journal article" date="2015" name="Emerg. Microbes Infect.">
        <title>Characterization of 17 strains belonging to the Mycobacterium simiae complex and description of Mycobacterium paraense sp. nov.</title>
        <authorList>
            <person name="Fusco da Costa A.R."/>
            <person name="Fedrizzi T."/>
            <person name="Lopes M.L."/>
            <person name="Pecorari M."/>
            <person name="Oliveira da Costa W.L."/>
            <person name="Giacobazzi E."/>
            <person name="da Costa Bahia J.R."/>
            <person name="De Sanctis V."/>
            <person name="Batista Lima K.V."/>
            <person name="Bertorelli R."/>
            <person name="Grottola A."/>
            <person name="Fabio A."/>
            <person name="Mariottini A."/>
            <person name="Ferretti P."/>
            <person name="Di Leva F."/>
            <person name="Fregni Serpini G."/>
            <person name="Tagliazucchi S."/>
            <person name="Rumpianesi F."/>
            <person name="Jousson O."/>
            <person name="Segata N."/>
            <person name="Tortoli E."/>
        </authorList>
    </citation>
    <scope>NUCLEOTIDE SEQUENCE [LARGE SCALE GENOMIC DNA]</scope>
    <source>
        <strain evidence="12 13">IEC33</strain>
    </source>
</reference>
<dbReference type="Gene3D" id="1.10.510.10">
    <property type="entry name" value="Transferase(Phosphotransferase) domain 1"/>
    <property type="match status" value="1"/>
</dbReference>
<dbReference type="PANTHER" id="PTHR43289:SF6">
    <property type="entry name" value="SERINE_THREONINE-PROTEIN KINASE NEKL-3"/>
    <property type="match status" value="1"/>
</dbReference>
<feature type="compositionally biased region" description="Polar residues" evidence="9">
    <location>
        <begin position="557"/>
        <end position="567"/>
    </location>
</feature>
<feature type="region of interest" description="Disordered" evidence="9">
    <location>
        <begin position="557"/>
        <end position="612"/>
    </location>
</feature>
<dbReference type="GO" id="GO:0004674">
    <property type="term" value="F:protein serine/threonine kinase activity"/>
    <property type="evidence" value="ECO:0007669"/>
    <property type="project" value="UniProtKB-KW"/>
</dbReference>
<evidence type="ECO:0000313" key="13">
    <source>
        <dbReference type="Proteomes" id="UP000193285"/>
    </source>
</evidence>
<feature type="transmembrane region" description="Helical" evidence="10">
    <location>
        <begin position="311"/>
        <end position="332"/>
    </location>
</feature>
<dbReference type="SUPFAM" id="SSF56112">
    <property type="entry name" value="Protein kinase-like (PK-like)"/>
    <property type="match status" value="1"/>
</dbReference>
<keyword evidence="4" id="KW-0547">Nucleotide-binding</keyword>
<dbReference type="Pfam" id="PF00069">
    <property type="entry name" value="Pkinase"/>
    <property type="match status" value="1"/>
</dbReference>
<keyword evidence="6" id="KW-0067">ATP-binding</keyword>
<evidence type="ECO:0000256" key="10">
    <source>
        <dbReference type="SAM" id="Phobius"/>
    </source>
</evidence>
<sequence>MALDAGQVFAGYTILRVLGSGGMGRVYLAAHPRLPREDALKVLPPEVTADPQYRERFEREAELAAGLSHPHIVGIHDRGEFEGQFWISMEYVAGTDVARLLRERFPGGMPADEAMTIIAAVASALDYAHHRGLLHRDVKPANILVTDSDQQGRRIYLADFGIARRIDDAAGLTSTKMAVGTAAYAAPEQLMAGPVDGRADQYALACTAFHLLAGVPPYAGPNLAVVIGQQVSAPPPSIGAHRPELAGLDPVFATAMAKDPAGRYGSCGEFAERLRQHLGAAGSHPRPALEPTALALPSEAVSKRRRVRRPAVVIGVLAGVLLLVAGGVIAGLKLTAQRPTDPASGPFTGTYRTDFGPTIALDDTPDSAAPPALTSTYGIRSACRGQGCVMTAQRLGGASVTVPTLVFDRIGETWVSVSLGSDTCRDAPTEFWQVFTLRADAGGNLSGDFTATAANACATKRTVTFTRTGDVDIKAIPDPAGVPPRVVSPAQALRGHYHVTWTLTSGEPLQQFDTAVTTHCLRTGERCMSYFHEPSNDLPLVFADGKWTWNVDATSTCPRSGDTTHMKSSGEYPLPQPPTDPIAKLTGRGHQEQSAPCPLNADFDETFTRTGD</sequence>
<dbReference type="EMBL" id="LQPN01000006">
    <property type="protein sequence ID" value="ORW53819.1"/>
    <property type="molecule type" value="Genomic_DNA"/>
</dbReference>
<organism evidence="12 13">
    <name type="scientific">Mycobacterium paraense</name>
    <dbReference type="NCBI Taxonomy" id="767916"/>
    <lineage>
        <taxon>Bacteria</taxon>
        <taxon>Bacillati</taxon>
        <taxon>Actinomycetota</taxon>
        <taxon>Actinomycetes</taxon>
        <taxon>Mycobacteriales</taxon>
        <taxon>Mycobacteriaceae</taxon>
        <taxon>Mycobacterium</taxon>
        <taxon>Mycobacterium simiae complex</taxon>
    </lineage>
</organism>
<keyword evidence="5" id="KW-0418">Kinase</keyword>
<dbReference type="RefSeq" id="WP_085243803.1">
    <property type="nucleotide sequence ID" value="NZ_LQPN01000006.1"/>
</dbReference>
<keyword evidence="10" id="KW-1133">Transmembrane helix</keyword>
<evidence type="ECO:0000259" key="11">
    <source>
        <dbReference type="PROSITE" id="PS50011"/>
    </source>
</evidence>
<dbReference type="GO" id="GO:0005524">
    <property type="term" value="F:ATP binding"/>
    <property type="evidence" value="ECO:0007669"/>
    <property type="project" value="UniProtKB-KW"/>
</dbReference>
<evidence type="ECO:0000256" key="8">
    <source>
        <dbReference type="ARBA" id="ARBA00048679"/>
    </source>
</evidence>
<dbReference type="PANTHER" id="PTHR43289">
    <property type="entry name" value="MITOGEN-ACTIVATED PROTEIN KINASE KINASE KINASE 20-RELATED"/>
    <property type="match status" value="1"/>
</dbReference>
<dbReference type="InterPro" id="IPR000719">
    <property type="entry name" value="Prot_kinase_dom"/>
</dbReference>
<feature type="domain" description="Protein kinase" evidence="11">
    <location>
        <begin position="12"/>
        <end position="278"/>
    </location>
</feature>
<comment type="caution">
    <text evidence="12">The sequence shown here is derived from an EMBL/GenBank/DDBJ whole genome shotgun (WGS) entry which is preliminary data.</text>
</comment>
<dbReference type="Gene3D" id="3.30.200.20">
    <property type="entry name" value="Phosphorylase Kinase, domain 1"/>
    <property type="match status" value="1"/>
</dbReference>
<dbReference type="InterPro" id="IPR011009">
    <property type="entry name" value="Kinase-like_dom_sf"/>
</dbReference>
<protein>
    <recommendedName>
        <fullName evidence="1">non-specific serine/threonine protein kinase</fullName>
        <ecNumber evidence="1">2.7.11.1</ecNumber>
    </recommendedName>
</protein>
<evidence type="ECO:0000256" key="9">
    <source>
        <dbReference type="SAM" id="MobiDB-lite"/>
    </source>
</evidence>